<dbReference type="Proteomes" id="UP000682713">
    <property type="component" value="Unassembled WGS sequence"/>
</dbReference>
<evidence type="ECO:0000256" key="1">
    <source>
        <dbReference type="SAM" id="Phobius"/>
    </source>
</evidence>
<keyword evidence="3" id="KW-1185">Reference proteome</keyword>
<evidence type="ECO:0000313" key="3">
    <source>
        <dbReference type="Proteomes" id="UP000682713"/>
    </source>
</evidence>
<sequence>MKLILRILPIIYKTFIWIQSSSFDPESVQNLSNYISSSLILFLGICFELAHLVEFGILIWNIVFVTYFGCSYISKT</sequence>
<accession>A0A942TKQ2</accession>
<keyword evidence="1" id="KW-0812">Transmembrane</keyword>
<organism evidence="2 3">
    <name type="scientific">Lederbergia citrisecunda</name>
    <dbReference type="NCBI Taxonomy" id="2833583"/>
    <lineage>
        <taxon>Bacteria</taxon>
        <taxon>Bacillati</taxon>
        <taxon>Bacillota</taxon>
        <taxon>Bacilli</taxon>
        <taxon>Bacillales</taxon>
        <taxon>Bacillaceae</taxon>
        <taxon>Lederbergia</taxon>
    </lineage>
</organism>
<dbReference type="AlphaFoldDB" id="A0A942TKQ2"/>
<name>A0A942TKQ2_9BACI</name>
<keyword evidence="1" id="KW-0472">Membrane</keyword>
<comment type="caution">
    <text evidence="2">The sequence shown here is derived from an EMBL/GenBank/DDBJ whole genome shotgun (WGS) entry which is preliminary data.</text>
</comment>
<dbReference type="RefSeq" id="WP_213109189.1">
    <property type="nucleotide sequence ID" value="NZ_JAGYPJ010000001.1"/>
</dbReference>
<proteinExistence type="predicted"/>
<feature type="transmembrane region" description="Helical" evidence="1">
    <location>
        <begin position="57"/>
        <end position="74"/>
    </location>
</feature>
<gene>
    <name evidence="2" type="ORF">KHA93_01990</name>
</gene>
<keyword evidence="1" id="KW-1133">Transmembrane helix</keyword>
<reference evidence="2 3" key="1">
    <citation type="submission" date="2021-05" db="EMBL/GenBank/DDBJ databases">
        <title>Novel Bacillus species.</title>
        <authorList>
            <person name="Liu G."/>
        </authorList>
    </citation>
    <scope>NUCLEOTIDE SEQUENCE [LARGE SCALE GENOMIC DNA]</scope>
    <source>
        <strain evidence="2 3">FJAT-49732</strain>
    </source>
</reference>
<protein>
    <submittedName>
        <fullName evidence="2">Uncharacterized protein</fullName>
    </submittedName>
</protein>
<evidence type="ECO:0000313" key="2">
    <source>
        <dbReference type="EMBL" id="MBS4198432.1"/>
    </source>
</evidence>
<dbReference type="EMBL" id="JAGYPJ010000001">
    <property type="protein sequence ID" value="MBS4198432.1"/>
    <property type="molecule type" value="Genomic_DNA"/>
</dbReference>